<dbReference type="Gene3D" id="1.10.3730.20">
    <property type="match status" value="1"/>
</dbReference>
<gene>
    <name evidence="4" type="ORF">OU415_19960</name>
</gene>
<feature type="transmembrane region" description="Helical" evidence="2">
    <location>
        <begin position="162"/>
        <end position="180"/>
    </location>
</feature>
<feature type="domain" description="EamA" evidence="3">
    <location>
        <begin position="22"/>
        <end position="147"/>
    </location>
</feature>
<sequence>MSRLIHATDHLPKHRTPWLGTAVGALFVATSGVFVSLSGTSPGTASVYRCALALPFLALLAFRERRGETPPSQRRPGLALAAGTLFSVDMLLWTQAIAEVGAGLSAVIVNLQVVLVPALAWLVDREPVTRRYLLAMPVVLLGVVLTSGLLDGGGTGADPVAGTIHAALAALCYSGFLFLLRRSGRRGQTVRSYLAMMASAALVSAVLGAVWTGVDLFPGWAAVGWLLLVAVCGQVLGWLLVAVCLPHLSSQVGAVLLLLTPVGALVLGAVVLAERPTPLQLVGCALILGGVLVVAGVRAVRSRSRAFP</sequence>
<comment type="similarity">
    <text evidence="1">Belongs to the EamA transporter family.</text>
</comment>
<organism evidence="4 5">
    <name type="scientific">Saccharopolyspora oryzae</name>
    <dbReference type="NCBI Taxonomy" id="2997343"/>
    <lineage>
        <taxon>Bacteria</taxon>
        <taxon>Bacillati</taxon>
        <taxon>Actinomycetota</taxon>
        <taxon>Actinomycetes</taxon>
        <taxon>Pseudonocardiales</taxon>
        <taxon>Pseudonocardiaceae</taxon>
        <taxon>Saccharopolyspora</taxon>
    </lineage>
</organism>
<feature type="transmembrane region" description="Helical" evidence="2">
    <location>
        <begin position="220"/>
        <end position="245"/>
    </location>
</feature>
<proteinExistence type="inferred from homology"/>
<keyword evidence="2" id="KW-0472">Membrane</keyword>
<dbReference type="EMBL" id="JAQGLA010000032">
    <property type="protein sequence ID" value="MDA3627724.1"/>
    <property type="molecule type" value="Genomic_DNA"/>
</dbReference>
<evidence type="ECO:0000259" key="3">
    <source>
        <dbReference type="Pfam" id="PF00892"/>
    </source>
</evidence>
<dbReference type="InterPro" id="IPR037185">
    <property type="entry name" value="EmrE-like"/>
</dbReference>
<dbReference type="PANTHER" id="PTHR22911:SF76">
    <property type="entry name" value="EAMA DOMAIN-CONTAINING PROTEIN"/>
    <property type="match status" value="1"/>
</dbReference>
<feature type="transmembrane region" description="Helical" evidence="2">
    <location>
        <begin position="45"/>
        <end position="62"/>
    </location>
</feature>
<dbReference type="RefSeq" id="WP_270950399.1">
    <property type="nucleotide sequence ID" value="NZ_JAQGLA010000032.1"/>
</dbReference>
<reference evidence="4 5" key="1">
    <citation type="submission" date="2022-11" db="EMBL/GenBank/DDBJ databases">
        <title>Draft genome sequence of Saccharopolyspora sp. WRP15-2 isolated from rhizosphere soils of wild rice in Thailand.</title>
        <authorList>
            <person name="Duangmal K."/>
            <person name="Kammanee S."/>
            <person name="Muangham S."/>
        </authorList>
    </citation>
    <scope>NUCLEOTIDE SEQUENCE [LARGE SCALE GENOMIC DNA]</scope>
    <source>
        <strain evidence="4 5">WRP15-2</strain>
    </source>
</reference>
<keyword evidence="5" id="KW-1185">Reference proteome</keyword>
<comment type="caution">
    <text evidence="4">The sequence shown here is derived from an EMBL/GenBank/DDBJ whole genome shotgun (WGS) entry which is preliminary data.</text>
</comment>
<feature type="transmembrane region" description="Helical" evidence="2">
    <location>
        <begin position="132"/>
        <end position="150"/>
    </location>
</feature>
<accession>A0ABT4V187</accession>
<dbReference type="Pfam" id="PF00892">
    <property type="entry name" value="EamA"/>
    <property type="match status" value="2"/>
</dbReference>
<evidence type="ECO:0000256" key="2">
    <source>
        <dbReference type="SAM" id="Phobius"/>
    </source>
</evidence>
<feature type="transmembrane region" description="Helical" evidence="2">
    <location>
        <begin position="279"/>
        <end position="300"/>
    </location>
</feature>
<evidence type="ECO:0000313" key="5">
    <source>
        <dbReference type="Proteomes" id="UP001210380"/>
    </source>
</evidence>
<dbReference type="PANTHER" id="PTHR22911">
    <property type="entry name" value="ACYL-MALONYL CONDENSING ENZYME-RELATED"/>
    <property type="match status" value="1"/>
</dbReference>
<dbReference type="SUPFAM" id="SSF103481">
    <property type="entry name" value="Multidrug resistance efflux transporter EmrE"/>
    <property type="match status" value="2"/>
</dbReference>
<evidence type="ECO:0000256" key="1">
    <source>
        <dbReference type="ARBA" id="ARBA00007362"/>
    </source>
</evidence>
<evidence type="ECO:0000313" key="4">
    <source>
        <dbReference type="EMBL" id="MDA3627724.1"/>
    </source>
</evidence>
<feature type="transmembrane region" description="Helical" evidence="2">
    <location>
        <begin position="104"/>
        <end position="123"/>
    </location>
</feature>
<feature type="transmembrane region" description="Helical" evidence="2">
    <location>
        <begin position="21"/>
        <end position="39"/>
    </location>
</feature>
<feature type="domain" description="EamA" evidence="3">
    <location>
        <begin position="162"/>
        <end position="294"/>
    </location>
</feature>
<feature type="transmembrane region" description="Helical" evidence="2">
    <location>
        <begin position="252"/>
        <end position="273"/>
    </location>
</feature>
<dbReference type="Proteomes" id="UP001210380">
    <property type="component" value="Unassembled WGS sequence"/>
</dbReference>
<protein>
    <submittedName>
        <fullName evidence="4">DMT family transporter</fullName>
    </submittedName>
</protein>
<keyword evidence="2" id="KW-0812">Transmembrane</keyword>
<dbReference type="InterPro" id="IPR000620">
    <property type="entry name" value="EamA_dom"/>
</dbReference>
<feature type="transmembrane region" description="Helical" evidence="2">
    <location>
        <begin position="192"/>
        <end position="214"/>
    </location>
</feature>
<keyword evidence="2" id="KW-1133">Transmembrane helix</keyword>
<name>A0ABT4V187_9PSEU</name>
<feature type="transmembrane region" description="Helical" evidence="2">
    <location>
        <begin position="78"/>
        <end position="98"/>
    </location>
</feature>